<feature type="compositionally biased region" description="Polar residues" evidence="1">
    <location>
        <begin position="1"/>
        <end position="12"/>
    </location>
</feature>
<dbReference type="Proteomes" id="UP001152918">
    <property type="component" value="Chromosome"/>
</dbReference>
<evidence type="ECO:0000256" key="1">
    <source>
        <dbReference type="SAM" id="MobiDB-lite"/>
    </source>
</evidence>
<dbReference type="EMBL" id="AM181176">
    <property type="protein sequence ID" value="CAY47696.1"/>
    <property type="molecule type" value="Genomic_DNA"/>
</dbReference>
<name>C3KDS8_PSEFS</name>
<proteinExistence type="predicted"/>
<dbReference type="HOGENOM" id="CLU_408184_0_0_6"/>
<dbReference type="AlphaFoldDB" id="C3KDS8"/>
<sequence length="673" mass="71622">MMAKSNNTQAASVDQKKKSKGNDSSATQCVNPLEAPVPHGLAPHGPRAVDDLRVTNALPPVVGLPPNLMKTIVAQTEGVKLEVDMWDDTFPLPGSNPDVFRLFVNGVVYGDPIERPKPLSSLVWPLAVTIKDVDVSNHGEYRVSYEIALGSGGNEQSNTTLVNVDTIGPAGGILLDAVTLTGGAVGGKVTLESLAANGDALDITVPGRLIARAMDELWLYGNVTDADPIKVVSSLPVNTLPVVVSLTKDEVVAKGSRVEHLSFRYFDYSENSTIYPTKLREVEYLLTPQPTNLTDPAVPAAPLDLRDAQLKLAEVHIFGWTNYRPGQTLNIDLGGHVFPAALSSEPTLANPAKIEIPWLILFAAYGITVAGTANLRYQVVDGGTASAWSNSISVAADFRSAAGEPGGPGPIRDYLPQITVTSFDGLTNEIGPGDDGPATAAFGVYIGAMPGHQLQLYWDGIPIFTPTPHTVTQPEIDSGTFSFTIPASIIAAGLNGLDKPVWYSLTNGVNPNMDTSLSTPVDVFASELTNLALAQFPKSVSAGGTLRSISCKQFVELGIDTRIKDAVNLKTGDTIRRFWTLYGEGLESSNILVQAEMLPPIVVVNDHSLPGHNGEEFVADFATYVQPAILGRVEFYYTVLKADGVTTGQSLPTILYVSRRNADTTVCGALPTP</sequence>
<reference evidence="3" key="1">
    <citation type="journal article" date="2009" name="Genome Biol.">
        <title>Genomic and genetic analyses of diversity and plant interactions of Pseudomonas fluorescens.</title>
        <authorList>
            <person name="Silby M.W."/>
            <person name="Cerdeno-Tarraga A.M."/>
            <person name="Vernikos G.S."/>
            <person name="Giddens S.R."/>
            <person name="Jackson R.W."/>
            <person name="Preston G.M."/>
            <person name="Zhang X.X."/>
            <person name="Moon C.D."/>
            <person name="Gehrig S.M."/>
            <person name="Godfrey S.A."/>
            <person name="Knight C.G."/>
            <person name="Malone J.G."/>
            <person name="Robinson Z."/>
            <person name="Spiers A.J."/>
            <person name="Harris S."/>
            <person name="Challis G.L."/>
            <person name="Yaxley A.M."/>
            <person name="Harris D."/>
            <person name="Seeger K."/>
            <person name="Murphy L."/>
            <person name="Rutter S."/>
            <person name="Squares R."/>
            <person name="Quail M.A."/>
            <person name="Saunders E."/>
            <person name="Mavromatis K."/>
            <person name="Brettin T.S."/>
            <person name="Bentley S.D."/>
            <person name="Hothersall J."/>
            <person name="Stephens E."/>
            <person name="Thomas C.M."/>
            <person name="Parkhill J."/>
            <person name="Levy S.B."/>
            <person name="Rainey P.B."/>
            <person name="Thomson N.R."/>
        </authorList>
    </citation>
    <scope>NUCLEOTIDE SEQUENCE [LARGE SCALE GENOMIC DNA]</scope>
    <source>
        <strain evidence="3">SBW25</strain>
    </source>
</reference>
<accession>C3KDS8</accession>
<feature type="region of interest" description="Disordered" evidence="1">
    <location>
        <begin position="1"/>
        <end position="47"/>
    </location>
</feature>
<gene>
    <name evidence="3" type="ordered locus">PFLU_1443</name>
</gene>
<evidence type="ECO:0000313" key="3">
    <source>
        <dbReference type="EMBL" id="CAY47696.1"/>
    </source>
</evidence>
<evidence type="ECO:0000313" key="2">
    <source>
        <dbReference type="EMBL" id="CAI2795735.1"/>
    </source>
</evidence>
<dbReference type="EMBL" id="OV986001">
    <property type="protein sequence ID" value="CAI2795735.1"/>
    <property type="molecule type" value="Genomic_DNA"/>
</dbReference>
<protein>
    <submittedName>
        <fullName evidence="3">Uncharacterized protein</fullName>
    </submittedName>
</protein>
<dbReference type="KEGG" id="pfs:PFLU_1443"/>
<organism evidence="3">
    <name type="scientific">Pseudomonas fluorescens (strain SBW25)</name>
    <dbReference type="NCBI Taxonomy" id="216595"/>
    <lineage>
        <taxon>Bacteria</taxon>
        <taxon>Pseudomonadati</taxon>
        <taxon>Pseudomonadota</taxon>
        <taxon>Gammaproteobacteria</taxon>
        <taxon>Pseudomonadales</taxon>
        <taxon>Pseudomonadaceae</taxon>
        <taxon>Pseudomonas</taxon>
    </lineage>
</organism>
<reference evidence="2" key="2">
    <citation type="submission" date="2023-10" db="EMBL/GenBank/DDBJ databases">
        <authorList>
            <person name="Fortmann-Grote C."/>
        </authorList>
    </citation>
    <scope>NUCLEOTIDE SEQUENCE</scope>
    <source>
        <strain evidence="2">SBW25</strain>
    </source>
</reference>